<protein>
    <submittedName>
        <fullName evidence="1">Uncharacterized protein</fullName>
    </submittedName>
</protein>
<reference evidence="1 2" key="1">
    <citation type="submission" date="2020-02" db="EMBL/GenBank/DDBJ databases">
        <authorList>
            <person name="Criscuolo A."/>
        </authorList>
    </citation>
    <scope>NUCLEOTIDE SEQUENCE [LARGE SCALE GENOMIC DNA]</scope>
    <source>
        <strain evidence="1">CIP105534</strain>
    </source>
</reference>
<sequence>MQKISLKNVKSALSRKEMRAISGGYSVLYCSWHSIGFGTYYDYDKCRQSRVGS</sequence>
<evidence type="ECO:0000313" key="1">
    <source>
        <dbReference type="EMBL" id="CAA9203688.1"/>
    </source>
</evidence>
<dbReference type="EMBL" id="CADCSU010000218">
    <property type="protein sequence ID" value="CAA9203688.1"/>
    <property type="molecule type" value="Genomic_DNA"/>
</dbReference>
<name>A0A6J4GZG1_9FLAO</name>
<proteinExistence type="predicted"/>
<accession>A0A6J4GZG1</accession>
<dbReference type="Proteomes" id="UP000479938">
    <property type="component" value="Unassembled WGS sequence"/>
</dbReference>
<evidence type="ECO:0000313" key="2">
    <source>
        <dbReference type="Proteomes" id="UP000479938"/>
    </source>
</evidence>
<organism evidence="1 2">
    <name type="scientific">Flavobacterium bizetiae</name>
    <dbReference type="NCBI Taxonomy" id="2704140"/>
    <lineage>
        <taxon>Bacteria</taxon>
        <taxon>Pseudomonadati</taxon>
        <taxon>Bacteroidota</taxon>
        <taxon>Flavobacteriia</taxon>
        <taxon>Flavobacteriales</taxon>
        <taxon>Flavobacteriaceae</taxon>
        <taxon>Flavobacterium</taxon>
    </lineage>
</organism>
<dbReference type="AlphaFoldDB" id="A0A6J4GZG1"/>
<gene>
    <name evidence="1" type="ORF">FLA105534_04868</name>
</gene>
<keyword evidence="2" id="KW-1185">Reference proteome</keyword>